<evidence type="ECO:0000313" key="10">
    <source>
        <dbReference type="Proteomes" id="UP000650466"/>
    </source>
</evidence>
<reference evidence="9" key="1">
    <citation type="submission" date="2020-09" db="EMBL/GenBank/DDBJ databases">
        <title>Draft Genome Sequence of Paenibacillus sp. WST5.</title>
        <authorList>
            <person name="Bao Z."/>
        </authorList>
    </citation>
    <scope>NUCLEOTIDE SEQUENCE</scope>
    <source>
        <strain evidence="9">WST5</strain>
    </source>
</reference>
<dbReference type="GO" id="GO:0003677">
    <property type="term" value="F:DNA binding"/>
    <property type="evidence" value="ECO:0007669"/>
    <property type="project" value="UniProtKB-KW"/>
</dbReference>
<dbReference type="InterPro" id="IPR013249">
    <property type="entry name" value="RNA_pol_sigma70_r4_t2"/>
</dbReference>
<dbReference type="InterPro" id="IPR014284">
    <property type="entry name" value="RNA_pol_sigma-70_dom"/>
</dbReference>
<dbReference type="Proteomes" id="UP000650466">
    <property type="component" value="Unassembled WGS sequence"/>
</dbReference>
<evidence type="ECO:0000259" key="7">
    <source>
        <dbReference type="Pfam" id="PF04542"/>
    </source>
</evidence>
<keyword evidence="10" id="KW-1185">Reference proteome</keyword>
<evidence type="ECO:0000256" key="1">
    <source>
        <dbReference type="ARBA" id="ARBA00010641"/>
    </source>
</evidence>
<sequence>MLWTWKERAGLTASHYRMQEVLIDLSAGKRANEESKLISGFRSETDPDGGGCPEPTSEEELVEKARIGDPDAFGELVRRHRAKAFGIAHSLTQDHHLAEDVVQDALVRAFLHLGTLIDAARFSPWLAKIIRNEAYMKIRRGGPHGKERPFTSLEGTSPEIGADDWHDIDRVLFQLSRSALDSARQAHDPSAALLRKELVDGIRSMLHCLSPREKRIFEAYFFEQLPPQDIAALLNTAVANVYNSISRARSKMHQERIRVHISMYVQQRRKMGKPGKVLLAPPSFKPLWKD</sequence>
<dbReference type="Gene3D" id="1.10.1740.10">
    <property type="match status" value="1"/>
</dbReference>
<dbReference type="SUPFAM" id="SSF88659">
    <property type="entry name" value="Sigma3 and sigma4 domains of RNA polymerase sigma factors"/>
    <property type="match status" value="1"/>
</dbReference>
<dbReference type="SUPFAM" id="SSF88946">
    <property type="entry name" value="Sigma2 domain of RNA polymerase sigma factors"/>
    <property type="match status" value="1"/>
</dbReference>
<dbReference type="PROSITE" id="PS01063">
    <property type="entry name" value="SIGMA70_ECF"/>
    <property type="match status" value="1"/>
</dbReference>
<dbReference type="Pfam" id="PF04542">
    <property type="entry name" value="Sigma70_r2"/>
    <property type="match status" value="1"/>
</dbReference>
<keyword evidence="4 6" id="KW-0238">DNA-binding</keyword>
<dbReference type="EMBL" id="JACVVD010000012">
    <property type="protein sequence ID" value="MBD0383655.1"/>
    <property type="molecule type" value="Genomic_DNA"/>
</dbReference>
<dbReference type="NCBIfam" id="TIGR02937">
    <property type="entry name" value="sigma70-ECF"/>
    <property type="match status" value="1"/>
</dbReference>
<evidence type="ECO:0000313" key="9">
    <source>
        <dbReference type="EMBL" id="MBD0383655.1"/>
    </source>
</evidence>
<feature type="domain" description="RNA polymerase sigma factor 70 region 4 type 2" evidence="8">
    <location>
        <begin position="202"/>
        <end position="252"/>
    </location>
</feature>
<evidence type="ECO:0000256" key="3">
    <source>
        <dbReference type="ARBA" id="ARBA00023082"/>
    </source>
</evidence>
<dbReference type="InterPro" id="IPR000838">
    <property type="entry name" value="RNA_pol_sigma70_ECF_CS"/>
</dbReference>
<protein>
    <recommendedName>
        <fullName evidence="6">RNA polymerase sigma factor</fullName>
    </recommendedName>
</protein>
<dbReference type="Gene3D" id="1.10.10.10">
    <property type="entry name" value="Winged helix-like DNA-binding domain superfamily/Winged helix DNA-binding domain"/>
    <property type="match status" value="1"/>
</dbReference>
<dbReference type="InterPro" id="IPR013325">
    <property type="entry name" value="RNA_pol_sigma_r2"/>
</dbReference>
<evidence type="ECO:0000256" key="5">
    <source>
        <dbReference type="ARBA" id="ARBA00023163"/>
    </source>
</evidence>
<feature type="domain" description="RNA polymerase sigma-70 region 2" evidence="7">
    <location>
        <begin position="76"/>
        <end position="140"/>
    </location>
</feature>
<dbReference type="AlphaFoldDB" id="A0A926KTC8"/>
<dbReference type="InterPro" id="IPR007627">
    <property type="entry name" value="RNA_pol_sigma70_r2"/>
</dbReference>
<dbReference type="GO" id="GO:0016987">
    <property type="term" value="F:sigma factor activity"/>
    <property type="evidence" value="ECO:0007669"/>
    <property type="project" value="UniProtKB-KW"/>
</dbReference>
<proteinExistence type="inferred from homology"/>
<evidence type="ECO:0000259" key="8">
    <source>
        <dbReference type="Pfam" id="PF08281"/>
    </source>
</evidence>
<dbReference type="PANTHER" id="PTHR43133">
    <property type="entry name" value="RNA POLYMERASE ECF-TYPE SIGMA FACTO"/>
    <property type="match status" value="1"/>
</dbReference>
<evidence type="ECO:0000256" key="6">
    <source>
        <dbReference type="RuleBase" id="RU000716"/>
    </source>
</evidence>
<comment type="caution">
    <text evidence="9">The sequence shown here is derived from an EMBL/GenBank/DDBJ whole genome shotgun (WGS) entry which is preliminary data.</text>
</comment>
<dbReference type="PANTHER" id="PTHR43133:SF8">
    <property type="entry name" value="RNA POLYMERASE SIGMA FACTOR HI_1459-RELATED"/>
    <property type="match status" value="1"/>
</dbReference>
<gene>
    <name evidence="9" type="ORF">ICC18_26615</name>
</gene>
<accession>A0A926KTC8</accession>
<dbReference type="GO" id="GO:0006950">
    <property type="term" value="P:response to stress"/>
    <property type="evidence" value="ECO:0007669"/>
    <property type="project" value="UniProtKB-ARBA"/>
</dbReference>
<keyword evidence="3 6" id="KW-0731">Sigma factor</keyword>
<dbReference type="InterPro" id="IPR036388">
    <property type="entry name" value="WH-like_DNA-bd_sf"/>
</dbReference>
<evidence type="ECO:0000256" key="4">
    <source>
        <dbReference type="ARBA" id="ARBA00023125"/>
    </source>
</evidence>
<dbReference type="GO" id="GO:0006352">
    <property type="term" value="P:DNA-templated transcription initiation"/>
    <property type="evidence" value="ECO:0007669"/>
    <property type="project" value="InterPro"/>
</dbReference>
<keyword evidence="5 6" id="KW-0804">Transcription</keyword>
<dbReference type="InterPro" id="IPR039425">
    <property type="entry name" value="RNA_pol_sigma-70-like"/>
</dbReference>
<keyword evidence="2 6" id="KW-0805">Transcription regulation</keyword>
<organism evidence="9 10">
    <name type="scientific">Paenibacillus sedimenti</name>
    <dbReference type="NCBI Taxonomy" id="2770274"/>
    <lineage>
        <taxon>Bacteria</taxon>
        <taxon>Bacillati</taxon>
        <taxon>Bacillota</taxon>
        <taxon>Bacilli</taxon>
        <taxon>Bacillales</taxon>
        <taxon>Paenibacillaceae</taxon>
        <taxon>Paenibacillus</taxon>
    </lineage>
</organism>
<evidence type="ECO:0000256" key="2">
    <source>
        <dbReference type="ARBA" id="ARBA00023015"/>
    </source>
</evidence>
<dbReference type="Pfam" id="PF08281">
    <property type="entry name" value="Sigma70_r4_2"/>
    <property type="match status" value="1"/>
</dbReference>
<comment type="similarity">
    <text evidence="1 6">Belongs to the sigma-70 factor family. ECF subfamily.</text>
</comment>
<name>A0A926KTC8_9BACL</name>
<dbReference type="InterPro" id="IPR013324">
    <property type="entry name" value="RNA_pol_sigma_r3/r4-like"/>
</dbReference>